<evidence type="ECO:0000259" key="5">
    <source>
        <dbReference type="PROSITE" id="PS51032"/>
    </source>
</evidence>
<dbReference type="InterPro" id="IPR036955">
    <property type="entry name" value="AP2/ERF_dom_sf"/>
</dbReference>
<gene>
    <name evidence="6" type="ORF">PPN31119_03187</name>
</gene>
<keyword evidence="2" id="KW-0238">DNA-binding</keyword>
<dbReference type="InterPro" id="IPR003615">
    <property type="entry name" value="HNH_nuc"/>
</dbReference>
<feature type="region of interest" description="Disordered" evidence="4">
    <location>
        <begin position="145"/>
        <end position="169"/>
    </location>
</feature>
<accession>A0ABY6WLX3</accession>
<protein>
    <submittedName>
        <fullName evidence="6">Pathogenesis-related transcriptional factor and ERF protein</fullName>
    </submittedName>
</protein>
<dbReference type="InterPro" id="IPR044925">
    <property type="entry name" value="His-Me_finger_sf"/>
</dbReference>
<dbReference type="SUPFAM" id="SSF54060">
    <property type="entry name" value="His-Me finger endonucleases"/>
    <property type="match status" value="1"/>
</dbReference>
<evidence type="ECO:0000313" key="6">
    <source>
        <dbReference type="EMBL" id="VVE69144.1"/>
    </source>
</evidence>
<evidence type="ECO:0000256" key="3">
    <source>
        <dbReference type="ARBA" id="ARBA00023163"/>
    </source>
</evidence>
<dbReference type="Gene3D" id="3.90.75.20">
    <property type="match status" value="1"/>
</dbReference>
<keyword evidence="3" id="KW-0804">Transcription</keyword>
<evidence type="ECO:0000256" key="2">
    <source>
        <dbReference type="ARBA" id="ARBA00023125"/>
    </source>
</evidence>
<reference evidence="6 7" key="1">
    <citation type="submission" date="2019-08" db="EMBL/GenBank/DDBJ databases">
        <authorList>
            <person name="Peeters C."/>
        </authorList>
    </citation>
    <scope>NUCLEOTIDE SEQUENCE [LARGE SCALE GENOMIC DNA]</scope>
    <source>
        <strain evidence="6 7">LMG 31119</strain>
    </source>
</reference>
<keyword evidence="1" id="KW-0805">Transcription regulation</keyword>
<dbReference type="SUPFAM" id="SSF54171">
    <property type="entry name" value="DNA-binding domain"/>
    <property type="match status" value="2"/>
</dbReference>
<dbReference type="Gene3D" id="3.30.730.10">
    <property type="entry name" value="AP2/ERF domain"/>
    <property type="match status" value="1"/>
</dbReference>
<dbReference type="RefSeq" id="WP_224785339.1">
    <property type="nucleotide sequence ID" value="NZ_CABPSO010000010.1"/>
</dbReference>
<dbReference type="InterPro" id="IPR016177">
    <property type="entry name" value="DNA-bd_dom_sf"/>
</dbReference>
<evidence type="ECO:0000256" key="4">
    <source>
        <dbReference type="SAM" id="MobiDB-lite"/>
    </source>
</evidence>
<evidence type="ECO:0000256" key="1">
    <source>
        <dbReference type="ARBA" id="ARBA00023015"/>
    </source>
</evidence>
<feature type="domain" description="AP2/ERF" evidence="5">
    <location>
        <begin position="169"/>
        <end position="224"/>
    </location>
</feature>
<dbReference type="PROSITE" id="PS51032">
    <property type="entry name" value="AP2_ERF"/>
    <property type="match status" value="1"/>
</dbReference>
<dbReference type="Proteomes" id="UP000361468">
    <property type="component" value="Unassembled WGS sequence"/>
</dbReference>
<dbReference type="SMART" id="SM00380">
    <property type="entry name" value="AP2"/>
    <property type="match status" value="1"/>
</dbReference>
<keyword evidence="7" id="KW-1185">Reference proteome</keyword>
<name>A0ABY6WLX3_9BURK</name>
<feature type="compositionally biased region" description="Polar residues" evidence="4">
    <location>
        <begin position="150"/>
        <end position="169"/>
    </location>
</feature>
<dbReference type="Pfam" id="PF13392">
    <property type="entry name" value="HNH_3"/>
    <property type="match status" value="1"/>
</dbReference>
<proteinExistence type="predicted"/>
<evidence type="ECO:0000313" key="7">
    <source>
        <dbReference type="Proteomes" id="UP000361468"/>
    </source>
</evidence>
<comment type="caution">
    <text evidence="6">The sequence shown here is derived from an EMBL/GenBank/DDBJ whole genome shotgun (WGS) entry which is preliminary data.</text>
</comment>
<sequence>MTHAKFRGVYAHKDGGWTASIGVGGENLYLGWFADFDAAKSARLAAEVRHFGRVFDRREVETDGVTAKLPLHGQRGIFHGWALVDHADLEITQGIAWTKDARGYVVGRPAGFANSVTLHRWLLVGGAKGKLIVDHENRDRLDNRRGNLRSATTNENAQNTSLAKNNTSGFKGVSRAARGRWRARIWADGKERLIGYFETREAAAAAYDAEAKVLHGAFASPNAGAASDYE</sequence>
<organism evidence="6 7">
    <name type="scientific">Pandoraea pnomenusa</name>
    <dbReference type="NCBI Taxonomy" id="93220"/>
    <lineage>
        <taxon>Bacteria</taxon>
        <taxon>Pseudomonadati</taxon>
        <taxon>Pseudomonadota</taxon>
        <taxon>Betaproteobacteria</taxon>
        <taxon>Burkholderiales</taxon>
        <taxon>Burkholderiaceae</taxon>
        <taxon>Pandoraea</taxon>
    </lineage>
</organism>
<dbReference type="EMBL" id="CABPSO010000010">
    <property type="protein sequence ID" value="VVE69144.1"/>
    <property type="molecule type" value="Genomic_DNA"/>
</dbReference>
<dbReference type="InterPro" id="IPR001471">
    <property type="entry name" value="AP2/ERF_dom"/>
</dbReference>